<evidence type="ECO:0000256" key="1">
    <source>
        <dbReference type="ARBA" id="ARBA00012528"/>
    </source>
</evidence>
<dbReference type="GO" id="GO:0005886">
    <property type="term" value="C:plasma membrane"/>
    <property type="evidence" value="ECO:0007669"/>
    <property type="project" value="TreeGrafter"/>
</dbReference>
<feature type="transmembrane region" description="Helical" evidence="3">
    <location>
        <begin position="12"/>
        <end position="31"/>
    </location>
</feature>
<dbReference type="Gene3D" id="3.30.70.270">
    <property type="match status" value="1"/>
</dbReference>
<gene>
    <name evidence="5" type="ORF">D777_02351</name>
</gene>
<dbReference type="Pfam" id="PF00990">
    <property type="entry name" value="GGDEF"/>
    <property type="match status" value="1"/>
</dbReference>
<evidence type="ECO:0000256" key="2">
    <source>
        <dbReference type="ARBA" id="ARBA00034247"/>
    </source>
</evidence>
<dbReference type="PANTHER" id="PTHR45138">
    <property type="entry name" value="REGULATORY COMPONENTS OF SENSORY TRANSDUCTION SYSTEM"/>
    <property type="match status" value="1"/>
</dbReference>
<comment type="caution">
    <text evidence="5">The sequence shown here is derived from an EMBL/GenBank/DDBJ whole genome shotgun (WGS) entry which is preliminary data.</text>
</comment>
<dbReference type="PROSITE" id="PS50887">
    <property type="entry name" value="GGDEF"/>
    <property type="match status" value="1"/>
</dbReference>
<keyword evidence="3" id="KW-1133">Transmembrane helix</keyword>
<dbReference type="InterPro" id="IPR000160">
    <property type="entry name" value="GGDEF_dom"/>
</dbReference>
<dbReference type="PATRIC" id="fig|1137280.3.peg.2167"/>
<dbReference type="STRING" id="1137280.D777_02351"/>
<evidence type="ECO:0000256" key="3">
    <source>
        <dbReference type="SAM" id="Phobius"/>
    </source>
</evidence>
<feature type="transmembrane region" description="Helical" evidence="3">
    <location>
        <begin position="69"/>
        <end position="86"/>
    </location>
</feature>
<keyword evidence="6" id="KW-1185">Reference proteome</keyword>
<reference evidence="5 6" key="1">
    <citation type="submission" date="2012-12" db="EMBL/GenBank/DDBJ databases">
        <title>Genome assembly of Marinobacter sp. AK21.</title>
        <authorList>
            <person name="Khatri I."/>
            <person name="Kumar R."/>
            <person name="Vaidya B."/>
            <person name="Subramanian S."/>
            <person name="Pinnaka A."/>
        </authorList>
    </citation>
    <scope>NUCLEOTIDE SEQUENCE [LARGE SCALE GENOMIC DNA]</scope>
    <source>
        <strain evidence="5 6">AK21</strain>
    </source>
</reference>
<feature type="transmembrane region" description="Helical" evidence="3">
    <location>
        <begin position="98"/>
        <end position="120"/>
    </location>
</feature>
<dbReference type="NCBIfam" id="TIGR00254">
    <property type="entry name" value="GGDEF"/>
    <property type="match status" value="1"/>
</dbReference>
<dbReference type="GO" id="GO:0043709">
    <property type="term" value="P:cell adhesion involved in single-species biofilm formation"/>
    <property type="evidence" value="ECO:0007669"/>
    <property type="project" value="TreeGrafter"/>
</dbReference>
<dbReference type="EC" id="2.7.7.65" evidence="1"/>
<dbReference type="PANTHER" id="PTHR45138:SF9">
    <property type="entry name" value="DIGUANYLATE CYCLASE DGCM-RELATED"/>
    <property type="match status" value="1"/>
</dbReference>
<dbReference type="GO" id="GO:1902201">
    <property type="term" value="P:negative regulation of bacterial-type flagellum-dependent cell motility"/>
    <property type="evidence" value="ECO:0007669"/>
    <property type="project" value="TreeGrafter"/>
</dbReference>
<evidence type="ECO:0000313" key="6">
    <source>
        <dbReference type="Proteomes" id="UP000035057"/>
    </source>
</evidence>
<feature type="domain" description="GGDEF" evidence="4">
    <location>
        <begin position="197"/>
        <end position="327"/>
    </location>
</feature>
<dbReference type="SMART" id="SM00267">
    <property type="entry name" value="GGDEF"/>
    <property type="match status" value="1"/>
</dbReference>
<dbReference type="GO" id="GO:0052621">
    <property type="term" value="F:diguanylate cyclase activity"/>
    <property type="evidence" value="ECO:0007669"/>
    <property type="project" value="UniProtKB-EC"/>
</dbReference>
<dbReference type="Proteomes" id="UP000035057">
    <property type="component" value="Unassembled WGS sequence"/>
</dbReference>
<dbReference type="AlphaFoldDB" id="A0A072N2P2"/>
<dbReference type="InterPro" id="IPR029787">
    <property type="entry name" value="Nucleotide_cyclase"/>
</dbReference>
<dbReference type="SUPFAM" id="SSF55073">
    <property type="entry name" value="Nucleotide cyclase"/>
    <property type="match status" value="1"/>
</dbReference>
<feature type="transmembrane region" description="Helical" evidence="3">
    <location>
        <begin position="132"/>
        <end position="154"/>
    </location>
</feature>
<organism evidence="5 6">
    <name type="scientific">Marinobacter nitratireducens</name>
    <dbReference type="NCBI Taxonomy" id="1137280"/>
    <lineage>
        <taxon>Bacteria</taxon>
        <taxon>Pseudomonadati</taxon>
        <taxon>Pseudomonadota</taxon>
        <taxon>Gammaproteobacteria</taxon>
        <taxon>Pseudomonadales</taxon>
        <taxon>Marinobacteraceae</taxon>
        <taxon>Marinobacter</taxon>
    </lineage>
</organism>
<dbReference type="CDD" id="cd01949">
    <property type="entry name" value="GGDEF"/>
    <property type="match status" value="1"/>
</dbReference>
<comment type="catalytic activity">
    <reaction evidence="2">
        <text>2 GTP = 3',3'-c-di-GMP + 2 diphosphate</text>
        <dbReference type="Rhea" id="RHEA:24898"/>
        <dbReference type="ChEBI" id="CHEBI:33019"/>
        <dbReference type="ChEBI" id="CHEBI:37565"/>
        <dbReference type="ChEBI" id="CHEBI:58805"/>
        <dbReference type="EC" id="2.7.7.65"/>
    </reaction>
</comment>
<dbReference type="RefSeq" id="WP_036131880.1">
    <property type="nucleotide sequence ID" value="NZ_ANIE01000006.1"/>
</dbReference>
<keyword evidence="3" id="KW-0472">Membrane</keyword>
<keyword evidence="3" id="KW-0812">Transmembrane</keyword>
<sequence length="332" mass="36272">MTETRLRTLTHSAAYALATLFIAVLALQNLRYGFYDLFYLACGMAALTLAGNVYTFICRRHQLSAPGHLIILIGLNSGLVAAMATLDNPDVSHWIMPLLVLNLLILPLRQGVTLSLLLLLPTSALIIGRQPYADAVIIISGLLLLLTAASLYAWHYDNMAQSAEDLAITDPVTGAHNARFLDETLQKEISRAIATGHPLSVINLGIDYADQVEDLHGKAGLQTLFRAMTEHLFGVIRAGDTLYTLNNSEFFLILPFTPEEGVRVIAERIRRTIAEHDWHVTGKTTVSLGCTSRGAGDTRTDSLRKRAHDAMEEARRKGADSAWFSPGAPISA</sequence>
<dbReference type="OrthoDB" id="6359365at2"/>
<dbReference type="InterPro" id="IPR043128">
    <property type="entry name" value="Rev_trsase/Diguanyl_cyclase"/>
</dbReference>
<evidence type="ECO:0000313" key="5">
    <source>
        <dbReference type="EMBL" id="KEF31198.1"/>
    </source>
</evidence>
<proteinExistence type="predicted"/>
<dbReference type="InterPro" id="IPR050469">
    <property type="entry name" value="Diguanylate_Cyclase"/>
</dbReference>
<evidence type="ECO:0000259" key="4">
    <source>
        <dbReference type="PROSITE" id="PS50887"/>
    </source>
</evidence>
<feature type="transmembrane region" description="Helical" evidence="3">
    <location>
        <begin position="37"/>
        <end position="57"/>
    </location>
</feature>
<dbReference type="EMBL" id="ANIE01000006">
    <property type="protein sequence ID" value="KEF31198.1"/>
    <property type="molecule type" value="Genomic_DNA"/>
</dbReference>
<name>A0A072N2P2_9GAMM</name>
<accession>A0A072N2P2</accession>
<protein>
    <recommendedName>
        <fullName evidence="1">diguanylate cyclase</fullName>
        <ecNumber evidence="1">2.7.7.65</ecNumber>
    </recommendedName>
</protein>